<evidence type="ECO:0000256" key="5">
    <source>
        <dbReference type="ARBA" id="ARBA00023136"/>
    </source>
</evidence>
<feature type="transmembrane region" description="Helical" evidence="6">
    <location>
        <begin position="284"/>
        <end position="303"/>
    </location>
</feature>
<dbReference type="PROSITE" id="PS50850">
    <property type="entry name" value="MFS"/>
    <property type="match status" value="1"/>
</dbReference>
<dbReference type="PANTHER" id="PTHR23531">
    <property type="entry name" value="QUINOLENE RESISTANCE PROTEIN NORA"/>
    <property type="match status" value="1"/>
</dbReference>
<evidence type="ECO:0000256" key="4">
    <source>
        <dbReference type="ARBA" id="ARBA00022989"/>
    </source>
</evidence>
<evidence type="ECO:0000313" key="9">
    <source>
        <dbReference type="Proteomes" id="UP000198855"/>
    </source>
</evidence>
<evidence type="ECO:0000256" key="2">
    <source>
        <dbReference type="ARBA" id="ARBA00022448"/>
    </source>
</evidence>
<dbReference type="Gene3D" id="1.20.1250.20">
    <property type="entry name" value="MFS general substrate transporter like domains"/>
    <property type="match status" value="2"/>
</dbReference>
<gene>
    <name evidence="8" type="ORF">SAMN05216378_4254</name>
</gene>
<dbReference type="RefSeq" id="WP_091188421.1">
    <property type="nucleotide sequence ID" value="NZ_FOMT01000004.1"/>
</dbReference>
<evidence type="ECO:0000256" key="1">
    <source>
        <dbReference type="ARBA" id="ARBA00004651"/>
    </source>
</evidence>
<feature type="transmembrane region" description="Helical" evidence="6">
    <location>
        <begin position="309"/>
        <end position="336"/>
    </location>
</feature>
<evidence type="ECO:0000313" key="8">
    <source>
        <dbReference type="EMBL" id="SFE83467.1"/>
    </source>
</evidence>
<accession>A0A1I2DSM8</accession>
<dbReference type="GO" id="GO:0005886">
    <property type="term" value="C:plasma membrane"/>
    <property type="evidence" value="ECO:0007669"/>
    <property type="project" value="UniProtKB-SubCell"/>
</dbReference>
<feature type="transmembrane region" description="Helical" evidence="6">
    <location>
        <begin position="135"/>
        <end position="157"/>
    </location>
</feature>
<feature type="transmembrane region" description="Helical" evidence="6">
    <location>
        <begin position="223"/>
        <end position="247"/>
    </location>
</feature>
<dbReference type="SUPFAM" id="SSF103473">
    <property type="entry name" value="MFS general substrate transporter"/>
    <property type="match status" value="1"/>
</dbReference>
<keyword evidence="9" id="KW-1185">Reference proteome</keyword>
<dbReference type="Proteomes" id="UP000198855">
    <property type="component" value="Unassembled WGS sequence"/>
</dbReference>
<dbReference type="CDD" id="cd17489">
    <property type="entry name" value="MFS_YfcJ_like"/>
    <property type="match status" value="1"/>
</dbReference>
<dbReference type="AlphaFoldDB" id="A0A1I2DSM8"/>
<dbReference type="Pfam" id="PF07690">
    <property type="entry name" value="MFS_1"/>
    <property type="match status" value="1"/>
</dbReference>
<reference evidence="9" key="1">
    <citation type="submission" date="2016-10" db="EMBL/GenBank/DDBJ databases">
        <authorList>
            <person name="Varghese N."/>
            <person name="Submissions S."/>
        </authorList>
    </citation>
    <scope>NUCLEOTIDE SEQUENCE [LARGE SCALE GENOMIC DNA]</scope>
    <source>
        <strain evidence="9">CGMCC 1.10784</strain>
    </source>
</reference>
<evidence type="ECO:0000256" key="6">
    <source>
        <dbReference type="SAM" id="Phobius"/>
    </source>
</evidence>
<feature type="transmembrane region" description="Helical" evidence="6">
    <location>
        <begin position="163"/>
        <end position="184"/>
    </location>
</feature>
<feature type="transmembrane region" description="Helical" evidence="6">
    <location>
        <begin position="12"/>
        <end position="33"/>
    </location>
</feature>
<dbReference type="InterPro" id="IPR036259">
    <property type="entry name" value="MFS_trans_sf"/>
</dbReference>
<keyword evidence="5 6" id="KW-0472">Membrane</keyword>
<proteinExistence type="predicted"/>
<feature type="transmembrane region" description="Helical" evidence="6">
    <location>
        <begin position="77"/>
        <end position="96"/>
    </location>
</feature>
<dbReference type="STRING" id="1045775.SAMN05216378_4254"/>
<dbReference type="InterPro" id="IPR020846">
    <property type="entry name" value="MFS_dom"/>
</dbReference>
<sequence length="403" mass="43523">MHQSEKLWTKNFILLAFSNLFLFFAIEMLLPTLPLFADEQGGSGSQIGLLLGIFTFSAVVSRLLIGIGLRRFGKRKLLLIGVAICLVGMAGYYAAASISALLALRIVHGFGFGIATALYGTLVSDAIPAARRGEGMGYFAMGNAVSFSIGPMLGLWLLEQYDYAGLFGAGVIFLAITLVLTLLVRQPRAQTVEIAAAEAAAAAELHAAGVKPSPWAEVIEPKVLVPSILGSLVGFAFGGMLSFVTLFSKDIGITHTGYFFLVVAISEVLIRFVSGPLFDRRGPFWVLFPTAILCIIGCVILYYTDSMAMLLLAGVFYGAGFGAMFPALQAWVINLVQPERRGVATATYYNFFDIGIGLGSILLGVVVTLTDYTTMFLLSAVLYVIYLGVYFLYLRRQRERAEG</sequence>
<feature type="transmembrane region" description="Helical" evidence="6">
    <location>
        <begin position="253"/>
        <end position="272"/>
    </location>
</feature>
<keyword evidence="2" id="KW-0813">Transport</keyword>
<feature type="domain" description="Major facilitator superfamily (MFS) profile" evidence="7">
    <location>
        <begin position="11"/>
        <end position="398"/>
    </location>
</feature>
<dbReference type="OrthoDB" id="9814001at2"/>
<comment type="subcellular location">
    <subcellularLocation>
        <location evidence="1">Cell membrane</location>
        <topology evidence="1">Multi-pass membrane protein</topology>
    </subcellularLocation>
</comment>
<feature type="transmembrane region" description="Helical" evidence="6">
    <location>
        <begin position="375"/>
        <end position="394"/>
    </location>
</feature>
<dbReference type="InterPro" id="IPR052714">
    <property type="entry name" value="MFS_Exporter"/>
</dbReference>
<keyword evidence="4 6" id="KW-1133">Transmembrane helix</keyword>
<feature type="transmembrane region" description="Helical" evidence="6">
    <location>
        <begin position="45"/>
        <end position="65"/>
    </location>
</feature>
<evidence type="ECO:0000259" key="7">
    <source>
        <dbReference type="PROSITE" id="PS50850"/>
    </source>
</evidence>
<feature type="transmembrane region" description="Helical" evidence="6">
    <location>
        <begin position="102"/>
        <end position="123"/>
    </location>
</feature>
<feature type="transmembrane region" description="Helical" evidence="6">
    <location>
        <begin position="348"/>
        <end position="369"/>
    </location>
</feature>
<dbReference type="InterPro" id="IPR011701">
    <property type="entry name" value="MFS"/>
</dbReference>
<evidence type="ECO:0000256" key="3">
    <source>
        <dbReference type="ARBA" id="ARBA00022692"/>
    </source>
</evidence>
<keyword evidence="3 6" id="KW-0812">Transmembrane</keyword>
<name>A0A1I2DSM8_9BACL</name>
<dbReference type="GO" id="GO:0022857">
    <property type="term" value="F:transmembrane transporter activity"/>
    <property type="evidence" value="ECO:0007669"/>
    <property type="project" value="InterPro"/>
</dbReference>
<dbReference type="EMBL" id="FOMT01000004">
    <property type="protein sequence ID" value="SFE83467.1"/>
    <property type="molecule type" value="Genomic_DNA"/>
</dbReference>
<dbReference type="PANTHER" id="PTHR23531:SF2">
    <property type="entry name" value="PERMEASE"/>
    <property type="match status" value="1"/>
</dbReference>
<protein>
    <submittedName>
        <fullName evidence="8">Predicted arabinose efflux permease, MFS family</fullName>
    </submittedName>
</protein>
<organism evidence="8 9">
    <name type="scientific">Paenibacillus catalpae</name>
    <dbReference type="NCBI Taxonomy" id="1045775"/>
    <lineage>
        <taxon>Bacteria</taxon>
        <taxon>Bacillati</taxon>
        <taxon>Bacillota</taxon>
        <taxon>Bacilli</taxon>
        <taxon>Bacillales</taxon>
        <taxon>Paenibacillaceae</taxon>
        <taxon>Paenibacillus</taxon>
    </lineage>
</organism>